<reference evidence="2 3" key="1">
    <citation type="journal article" date="2018" name="Int. J. Syst. Evol. Microbiol.">
        <title>Pseudooceanicola lipolyticus sp. nov., a marine alphaproteobacterium, reclassification of Oceanicola flagellatus as Pseudooceanicola flagellatus comb. nov. and emended description of the genus Pseudooceanicola.</title>
        <authorList>
            <person name="Huang M.-M."/>
            <person name="Guo L.-L."/>
            <person name="Wu Y.-H."/>
            <person name="Lai Q.-L."/>
            <person name="Shao Z.-Z."/>
            <person name="Wang C.-S."/>
            <person name="Wu M."/>
            <person name="Xu X.-W."/>
        </authorList>
    </citation>
    <scope>NUCLEOTIDE SEQUENCE [LARGE SCALE GENOMIC DNA]</scope>
    <source>
        <strain evidence="2 3">157</strain>
    </source>
</reference>
<dbReference type="Gene3D" id="3.90.550.10">
    <property type="entry name" value="Spore Coat Polysaccharide Biosynthesis Protein SpsA, Chain A"/>
    <property type="match status" value="1"/>
</dbReference>
<evidence type="ECO:0000259" key="1">
    <source>
        <dbReference type="Pfam" id="PF00535"/>
    </source>
</evidence>
<evidence type="ECO:0000313" key="2">
    <source>
        <dbReference type="EMBL" id="PJE38113.1"/>
    </source>
</evidence>
<keyword evidence="3" id="KW-1185">Reference proteome</keyword>
<sequence length="418" mass="46145">MTAVPKKISIIIPTRERAFYLHYSLQTALAIDDPDIEVIVSNNASTDDTAEVLAAFDDPRLKVLNTGTRVSMRHNFEFCLAEASGDYLLYIGDDDAMIPGQFPVFRHVVETHAPDSLSWSIPTFGWVSDDYTGKAGGVRLEKRFLYGALDPIEMGLMRRKLMAADFEEFRAPTIYHGAASRAFMERHRAPNGLFFNGTSPDLYFTYLAVLSGARHMDLRHPVTISGKSAASTGAAHNSKAIKKNAVNPATRFAQENQADPVRDVVDLGTSVRGAFFQVLETVREILGEEERPDYAAWFRFILADRKGHSAAEHDDVVARLRAYATQCGAEGALDQVLRAGAGDVSRKRLAARWAKAKSKLQSFRVKTEIDGENTVLSAAEVVDMILGDGFVPQLGAASEQSSRWRGAVQRSKPFPKQF</sequence>
<feature type="domain" description="Glycosyltransferase 2-like" evidence="1">
    <location>
        <begin position="9"/>
        <end position="133"/>
    </location>
</feature>
<dbReference type="EMBL" id="PGTB01000004">
    <property type="protein sequence ID" value="PJE38113.1"/>
    <property type="molecule type" value="Genomic_DNA"/>
</dbReference>
<proteinExistence type="predicted"/>
<dbReference type="InterPro" id="IPR050834">
    <property type="entry name" value="Glycosyltransf_2"/>
</dbReference>
<gene>
    <name evidence="2" type="ORF">CVM52_02930</name>
</gene>
<dbReference type="InterPro" id="IPR001173">
    <property type="entry name" value="Glyco_trans_2-like"/>
</dbReference>
<dbReference type="OrthoDB" id="7665907at2"/>
<name>A0A2M8J5R0_9RHOB</name>
<dbReference type="Pfam" id="PF00535">
    <property type="entry name" value="Glycos_transf_2"/>
    <property type="match status" value="1"/>
</dbReference>
<evidence type="ECO:0000313" key="3">
    <source>
        <dbReference type="Proteomes" id="UP000231553"/>
    </source>
</evidence>
<dbReference type="CDD" id="cd00761">
    <property type="entry name" value="Glyco_tranf_GTA_type"/>
    <property type="match status" value="1"/>
</dbReference>
<accession>A0A2M8J5R0</accession>
<dbReference type="InterPro" id="IPR029044">
    <property type="entry name" value="Nucleotide-diphossugar_trans"/>
</dbReference>
<dbReference type="SUPFAM" id="SSF53448">
    <property type="entry name" value="Nucleotide-diphospho-sugar transferases"/>
    <property type="match status" value="1"/>
</dbReference>
<dbReference type="PANTHER" id="PTHR43685:SF2">
    <property type="entry name" value="GLYCOSYLTRANSFERASE 2-LIKE DOMAIN-CONTAINING PROTEIN"/>
    <property type="match status" value="1"/>
</dbReference>
<dbReference type="PANTHER" id="PTHR43685">
    <property type="entry name" value="GLYCOSYLTRANSFERASE"/>
    <property type="match status" value="1"/>
</dbReference>
<comment type="caution">
    <text evidence="2">The sequence shown here is derived from an EMBL/GenBank/DDBJ whole genome shotgun (WGS) entry which is preliminary data.</text>
</comment>
<dbReference type="Proteomes" id="UP000231553">
    <property type="component" value="Unassembled WGS sequence"/>
</dbReference>
<organism evidence="2 3">
    <name type="scientific">Pseudooceanicola lipolyticus</name>
    <dbReference type="NCBI Taxonomy" id="2029104"/>
    <lineage>
        <taxon>Bacteria</taxon>
        <taxon>Pseudomonadati</taxon>
        <taxon>Pseudomonadota</taxon>
        <taxon>Alphaproteobacteria</taxon>
        <taxon>Rhodobacterales</taxon>
        <taxon>Paracoccaceae</taxon>
        <taxon>Pseudooceanicola</taxon>
    </lineage>
</organism>
<dbReference type="AlphaFoldDB" id="A0A2M8J5R0"/>
<protein>
    <recommendedName>
        <fullName evidence="1">Glycosyltransferase 2-like domain-containing protein</fullName>
    </recommendedName>
</protein>